<dbReference type="SUPFAM" id="SSF56425">
    <property type="entry name" value="Succinate dehydrogenase/fumarate reductase flavoprotein, catalytic domain"/>
    <property type="match status" value="1"/>
</dbReference>
<name>A0A9P7R364_9PEZI</name>
<protein>
    <submittedName>
        <fullName evidence="7">Male sterility protein</fullName>
    </submittedName>
</protein>
<dbReference type="Gene3D" id="3.40.50.720">
    <property type="entry name" value="NAD(P)-binding Rossmann-like Domain"/>
    <property type="match status" value="1"/>
</dbReference>
<dbReference type="Pfam" id="PF23562">
    <property type="entry name" value="AMP-binding_C_3"/>
    <property type="match status" value="1"/>
</dbReference>
<dbReference type="InterPro" id="IPR036291">
    <property type="entry name" value="NAD(P)-bd_dom_sf"/>
</dbReference>
<sequence>MAPIAMSDLKSPSSIAAVDSTVFPAPDADEKLKKLWQLHGHPHSSRFSDPNLTSVAALVEHNAVTQPSKPAFIYPVGDSFELLDWARLNQFCLRASSFYSKQFQKEIGAANETGQQPTVALLGVGNSISYLIAQFALNRLHLRVLLLSNKNSPATRDHLLRVCNVVAIITDEANEASLHEESPCQLPVKELISLDELRENDLQAIEEPCIGFEPDDEWTLQSMIIHSSGSTGVPKPIIHTNRSLCQIARMYRLLPEFFIENWYLCFPLFHVAGLSIALSGLPTGLPTSLPPTQWPPAPSSILSAWKSLADLGFPPDCLHCAPSVIEDLYEYIALTTKDYTPLTDLKVLQPGGAPLSPSMLSKLQIIGVNVKTTYGTTETGPPLRTIPHTRDNPDVYRFRNLYPDSKYVRMEPIADNLFECVVYRGFPLAAELWLEETAPNPYRTGDLFNEDPPGSGYFVLQGRRDDILVHSNGEKTHAAALAMALEEDKMGIVAKTAVFGTGKPCPSVVVEINWSEVEKRSISEPNLAEEVWKVVEICNKNSPTYSRISRQTVLILQNDETLPVTPKGNVRRTIAWELYGDRVEELYNSFLGTQLDSDADSKPFPSRRSGASDLEIIQTVVAEIFCLSVEELMPDQNWYELGLDSMRAVEVRSRLVESFGTFPLMFIFEYPTAGKLLEFLQLFKGGLDSNVSVARNHNDWIRSTIRRMNMEIDNRQATHAKQQDLGNEGEVIYLTGASGALGNALLEVLVQMPTVRKIYCAVRGANPGARVLGSMKERGYPASIYQSEKIVPVSYDMKDGKLGLDEQMYQRVANEVTTVMHNAWKLDFNQPIQQFEDDCLRGTMHLMSFCLEGLKKTFTFMSSVAAAMGSPAGTKVPELSLSPDPANALPTGYAQSKFIIEQVTQHYASTHNVPVRILRVGQLCGHSRLGAWNHTEMWPTMMMAGLDHLDAMPSLQTNVDWLPVDFCAEAIGDAVIHNTAETSYAVCNLVNPSAISWEQLLSMLEEADGRKVQRISMREWVARLEATAESQSLGVKELPALKLLGFFQSMAEGTGNGEAFAMLTSRATSFTARHHSAHLRVAIVCNHKTRSFHTTYSVKSSQQHDIIVVGAGIAGVCTSIAAAEKGAKVLLLDDAHGGGASALSGGVVYAGGGTRQQKEAGYGHDTPENMFAYLKEETGDAVDEKTLRRFCDESVARLEWLEKHGSRFEASLCPYKTSYPTNKHYLYFSGNEKSYPFNKLSKPAPRGHRMVQPGFSGSALWQALFDSAIRLGVDFKPATKVQQVLFNEKRDKVSGVEIKTLSGTNSLFEKHKGLTQKTKKFQLMATPLADVYHRKASKIWQEQSTSQTIHGGAVVLSAGGFAFNPEMRQKHLPEFSQVAPLGTNGDDGSGIKIGQAAGGSVSNMNNMSAWRFLYPPTALLEGVVVSQDGERMGAEDVYGAALSDTMIRQHGGKGFLILDSDQWAKAKRQVFQQTNMPLLIQRLHWLYWGYKKAGSLAALAGKFNISAVGLAATVKTYNDAIASGEEDPMHKEADYCSPVSKAPFYGVDISCRTEGIQAVNGLTLGGLRVDGETGLVLTEDGSKIDGLYAAGRSAAGVCANGYVSGLSLADGVFSGKRAGEHAARRG</sequence>
<dbReference type="Pfam" id="PF07993">
    <property type="entry name" value="NAD_binding_4"/>
    <property type="match status" value="1"/>
</dbReference>
<dbReference type="InterPro" id="IPR036188">
    <property type="entry name" value="FAD/NAD-bd_sf"/>
</dbReference>
<evidence type="ECO:0000256" key="5">
    <source>
        <dbReference type="ARBA" id="ARBA00023002"/>
    </source>
</evidence>
<dbReference type="PROSITE" id="PS50075">
    <property type="entry name" value="CARRIER"/>
    <property type="match status" value="1"/>
</dbReference>
<dbReference type="PANTHER" id="PTHR43439:SF2">
    <property type="entry name" value="ENZYME, PUTATIVE (JCVI)-RELATED"/>
    <property type="match status" value="1"/>
</dbReference>
<dbReference type="InterPro" id="IPR020845">
    <property type="entry name" value="AMP-binding_CS"/>
</dbReference>
<evidence type="ECO:0000256" key="4">
    <source>
        <dbReference type="ARBA" id="ARBA00022857"/>
    </source>
</evidence>
<accession>A0A9P7R364</accession>
<dbReference type="Gene3D" id="3.50.50.60">
    <property type="entry name" value="FAD/NAD(P)-binding domain"/>
    <property type="match status" value="3"/>
</dbReference>
<evidence type="ECO:0000313" key="7">
    <source>
        <dbReference type="EMBL" id="KAG7047668.1"/>
    </source>
</evidence>
<dbReference type="PROSITE" id="PS00012">
    <property type="entry name" value="PHOSPHOPANTETHEINE"/>
    <property type="match status" value="1"/>
</dbReference>
<dbReference type="InterPro" id="IPR051414">
    <property type="entry name" value="Adenylate-forming_Reductase"/>
</dbReference>
<dbReference type="Pfam" id="PF00890">
    <property type="entry name" value="FAD_binding_2"/>
    <property type="match status" value="1"/>
</dbReference>
<dbReference type="InterPro" id="IPR009081">
    <property type="entry name" value="PP-bd_ACP"/>
</dbReference>
<evidence type="ECO:0000256" key="3">
    <source>
        <dbReference type="ARBA" id="ARBA00022630"/>
    </source>
</evidence>
<organism evidence="7 8">
    <name type="scientific">Colletotrichum scovillei</name>
    <dbReference type="NCBI Taxonomy" id="1209932"/>
    <lineage>
        <taxon>Eukaryota</taxon>
        <taxon>Fungi</taxon>
        <taxon>Dikarya</taxon>
        <taxon>Ascomycota</taxon>
        <taxon>Pezizomycotina</taxon>
        <taxon>Sordariomycetes</taxon>
        <taxon>Hypocreomycetidae</taxon>
        <taxon>Glomerellales</taxon>
        <taxon>Glomerellaceae</taxon>
        <taxon>Colletotrichum</taxon>
        <taxon>Colletotrichum acutatum species complex</taxon>
    </lineage>
</organism>
<dbReference type="InterPro" id="IPR000873">
    <property type="entry name" value="AMP-dep_synth/lig_dom"/>
</dbReference>
<dbReference type="InterPro" id="IPR020806">
    <property type="entry name" value="PKS_PP-bd"/>
</dbReference>
<dbReference type="Pfam" id="PF00550">
    <property type="entry name" value="PP-binding"/>
    <property type="match status" value="1"/>
</dbReference>
<evidence type="ECO:0000256" key="1">
    <source>
        <dbReference type="ARBA" id="ARBA00022450"/>
    </source>
</evidence>
<evidence type="ECO:0000256" key="2">
    <source>
        <dbReference type="ARBA" id="ARBA00022553"/>
    </source>
</evidence>
<dbReference type="InterPro" id="IPR006162">
    <property type="entry name" value="Ppantetheine_attach_site"/>
</dbReference>
<feature type="domain" description="Carrier" evidence="6">
    <location>
        <begin position="611"/>
        <end position="684"/>
    </location>
</feature>
<proteinExistence type="predicted"/>
<dbReference type="EMBL" id="JAESDN010000007">
    <property type="protein sequence ID" value="KAG7047668.1"/>
    <property type="molecule type" value="Genomic_DNA"/>
</dbReference>
<dbReference type="Gene3D" id="1.10.1200.10">
    <property type="entry name" value="ACP-like"/>
    <property type="match status" value="1"/>
</dbReference>
<dbReference type="PANTHER" id="PTHR43439">
    <property type="entry name" value="PHENYLACETATE-COENZYME A LIGASE"/>
    <property type="match status" value="1"/>
</dbReference>
<dbReference type="InterPro" id="IPR013120">
    <property type="entry name" value="FAR_NAD-bd"/>
</dbReference>
<dbReference type="Pfam" id="PF00501">
    <property type="entry name" value="AMP-binding"/>
    <property type="match status" value="1"/>
</dbReference>
<dbReference type="Gene3D" id="3.90.700.10">
    <property type="entry name" value="Succinate dehydrogenase/fumarate reductase flavoprotein, catalytic domain"/>
    <property type="match status" value="1"/>
</dbReference>
<dbReference type="InterPro" id="IPR042099">
    <property type="entry name" value="ANL_N_sf"/>
</dbReference>
<dbReference type="SUPFAM" id="SSF56801">
    <property type="entry name" value="Acetyl-CoA synthetase-like"/>
    <property type="match status" value="1"/>
</dbReference>
<evidence type="ECO:0000259" key="6">
    <source>
        <dbReference type="PROSITE" id="PS50075"/>
    </source>
</evidence>
<keyword evidence="8" id="KW-1185">Reference proteome</keyword>
<dbReference type="SUPFAM" id="SSF51905">
    <property type="entry name" value="FAD/NAD(P)-binding domain"/>
    <property type="match status" value="1"/>
</dbReference>
<dbReference type="GO" id="GO:0031177">
    <property type="term" value="F:phosphopantetheine binding"/>
    <property type="evidence" value="ECO:0007669"/>
    <property type="project" value="InterPro"/>
</dbReference>
<keyword evidence="2" id="KW-0597">Phosphoprotein</keyword>
<keyword evidence="4" id="KW-0521">NADP</keyword>
<dbReference type="SMART" id="SM00823">
    <property type="entry name" value="PKS_PP"/>
    <property type="match status" value="1"/>
</dbReference>
<dbReference type="NCBIfam" id="NF005511">
    <property type="entry name" value="PRK07121.1-4"/>
    <property type="match status" value="1"/>
</dbReference>
<dbReference type="GO" id="GO:0016491">
    <property type="term" value="F:oxidoreductase activity"/>
    <property type="evidence" value="ECO:0007669"/>
    <property type="project" value="UniProtKB-KW"/>
</dbReference>
<gene>
    <name evidence="7" type="ORF">JMJ77_011014</name>
</gene>
<dbReference type="Proteomes" id="UP000699042">
    <property type="component" value="Unassembled WGS sequence"/>
</dbReference>
<keyword evidence="1" id="KW-0596">Phosphopantetheine</keyword>
<dbReference type="InterPro" id="IPR036736">
    <property type="entry name" value="ACP-like_sf"/>
</dbReference>
<keyword evidence="5" id="KW-0560">Oxidoreductase</keyword>
<reference evidence="7" key="1">
    <citation type="submission" date="2021-05" db="EMBL/GenBank/DDBJ databases">
        <title>Comparative genomics of three Colletotrichum scovillei strains and genetic complementation revealed genes involved fungal growth and virulence on chili pepper.</title>
        <authorList>
            <person name="Hsieh D.-K."/>
            <person name="Chuang S.-C."/>
            <person name="Chen C.-Y."/>
            <person name="Chao Y.-T."/>
            <person name="Lu M.-Y.J."/>
            <person name="Lee M.-H."/>
            <person name="Shih M.-C."/>
        </authorList>
    </citation>
    <scope>NUCLEOTIDE SEQUENCE</scope>
    <source>
        <strain evidence="7">Coll-153</strain>
    </source>
</reference>
<dbReference type="InterPro" id="IPR003953">
    <property type="entry name" value="FAD-dep_OxRdtase_2_FAD-bd"/>
</dbReference>
<dbReference type="PROSITE" id="PS00455">
    <property type="entry name" value="AMP_BINDING"/>
    <property type="match status" value="1"/>
</dbReference>
<dbReference type="SUPFAM" id="SSF51735">
    <property type="entry name" value="NAD(P)-binding Rossmann-fold domains"/>
    <property type="match status" value="1"/>
</dbReference>
<dbReference type="InterPro" id="IPR027477">
    <property type="entry name" value="Succ_DH/fumarate_Rdtase_cat_sf"/>
</dbReference>
<evidence type="ECO:0000313" key="8">
    <source>
        <dbReference type="Proteomes" id="UP000699042"/>
    </source>
</evidence>
<comment type="caution">
    <text evidence="7">The sequence shown here is derived from an EMBL/GenBank/DDBJ whole genome shotgun (WGS) entry which is preliminary data.</text>
</comment>
<dbReference type="Gene3D" id="3.40.50.12780">
    <property type="entry name" value="N-terminal domain of ligase-like"/>
    <property type="match status" value="1"/>
</dbReference>
<dbReference type="SUPFAM" id="SSF47336">
    <property type="entry name" value="ACP-like"/>
    <property type="match status" value="1"/>
</dbReference>
<keyword evidence="3" id="KW-0285">Flavoprotein</keyword>